<feature type="region of interest" description="Disordered" evidence="1">
    <location>
        <begin position="236"/>
        <end position="272"/>
    </location>
</feature>
<keyword evidence="3" id="KW-1185">Reference proteome</keyword>
<dbReference type="EMBL" id="JARKIE010000014">
    <property type="protein sequence ID" value="KAJ7702727.1"/>
    <property type="molecule type" value="Genomic_DNA"/>
</dbReference>
<reference evidence="2" key="1">
    <citation type="submission" date="2023-03" db="EMBL/GenBank/DDBJ databases">
        <title>Massive genome expansion in bonnet fungi (Mycena s.s.) driven by repeated elements and novel gene families across ecological guilds.</title>
        <authorList>
            <consortium name="Lawrence Berkeley National Laboratory"/>
            <person name="Harder C.B."/>
            <person name="Miyauchi S."/>
            <person name="Viragh M."/>
            <person name="Kuo A."/>
            <person name="Thoen E."/>
            <person name="Andreopoulos B."/>
            <person name="Lu D."/>
            <person name="Skrede I."/>
            <person name="Drula E."/>
            <person name="Henrissat B."/>
            <person name="Morin E."/>
            <person name="Kohler A."/>
            <person name="Barry K."/>
            <person name="LaButti K."/>
            <person name="Morin E."/>
            <person name="Salamov A."/>
            <person name="Lipzen A."/>
            <person name="Mereny Z."/>
            <person name="Hegedus B."/>
            <person name="Baldrian P."/>
            <person name="Stursova M."/>
            <person name="Weitz H."/>
            <person name="Taylor A."/>
            <person name="Grigoriev I.V."/>
            <person name="Nagy L.G."/>
            <person name="Martin F."/>
            <person name="Kauserud H."/>
        </authorList>
    </citation>
    <scope>NUCLEOTIDE SEQUENCE</scope>
    <source>
        <strain evidence="2">CBHHK067</strain>
    </source>
</reference>
<accession>A0AAD7DYJ8</accession>
<evidence type="ECO:0000256" key="1">
    <source>
        <dbReference type="SAM" id="MobiDB-lite"/>
    </source>
</evidence>
<protein>
    <submittedName>
        <fullName evidence="2">Uncharacterized protein</fullName>
    </submittedName>
</protein>
<name>A0AAD7DYJ8_MYCRO</name>
<feature type="compositionally biased region" description="Acidic residues" evidence="1">
    <location>
        <begin position="250"/>
        <end position="259"/>
    </location>
</feature>
<gene>
    <name evidence="2" type="ORF">B0H17DRAFT_1127668</name>
</gene>
<comment type="caution">
    <text evidence="2">The sequence shown here is derived from an EMBL/GenBank/DDBJ whole genome shotgun (WGS) entry which is preliminary data.</text>
</comment>
<dbReference type="Proteomes" id="UP001221757">
    <property type="component" value="Unassembled WGS sequence"/>
</dbReference>
<organism evidence="2 3">
    <name type="scientific">Mycena rosella</name>
    <name type="common">Pink bonnet</name>
    <name type="synonym">Agaricus rosellus</name>
    <dbReference type="NCBI Taxonomy" id="1033263"/>
    <lineage>
        <taxon>Eukaryota</taxon>
        <taxon>Fungi</taxon>
        <taxon>Dikarya</taxon>
        <taxon>Basidiomycota</taxon>
        <taxon>Agaricomycotina</taxon>
        <taxon>Agaricomycetes</taxon>
        <taxon>Agaricomycetidae</taxon>
        <taxon>Agaricales</taxon>
        <taxon>Marasmiineae</taxon>
        <taxon>Mycenaceae</taxon>
        <taxon>Mycena</taxon>
    </lineage>
</organism>
<evidence type="ECO:0000313" key="3">
    <source>
        <dbReference type="Proteomes" id="UP001221757"/>
    </source>
</evidence>
<sequence length="272" mass="30407">MGREQTAALYTAWQKDPFSPEGREFRAPTLDPFIAYARRQVEPGNTQRAVETLPPPRTPLPLMPVFAQVPPTPPMSRASLLALAQHLGQREMSIPAAPGPAPQNDFQPAYPSIPVLLTDSILYHNIQVPRFAILGPYQTGLLWEDRQIQLVHSDTHTVHLRCNHGSSPQKPWCTIIEAEYEIDGLVYHRILLAAHFLVHDSFRREATPGARFTGDGPNSTVLDWVSPSAFGPSYGISPMNYRRAEHPNDSESEDEESEEGEIRTDDEADLNL</sequence>
<proteinExistence type="predicted"/>
<dbReference type="AlphaFoldDB" id="A0AAD7DYJ8"/>
<evidence type="ECO:0000313" key="2">
    <source>
        <dbReference type="EMBL" id="KAJ7702727.1"/>
    </source>
</evidence>